<accession>A0A2A2TGV9</accession>
<sequence>MGDDLKNPPEAVILRKENDLIAAVQSTPNSVGAFSLAAAISQKLPVNRLNLDGIEATPDNIALPVTMRYILKAESYD</sequence>
<proteinExistence type="predicted"/>
<organism evidence="1 2">
    <name type="scientific">Brunnivagina elsteri CCALA 953</name>
    <dbReference type="NCBI Taxonomy" id="987040"/>
    <lineage>
        <taxon>Bacteria</taxon>
        <taxon>Bacillati</taxon>
        <taxon>Cyanobacteriota</taxon>
        <taxon>Cyanophyceae</taxon>
        <taxon>Nostocales</taxon>
        <taxon>Calotrichaceae</taxon>
        <taxon>Brunnivagina</taxon>
    </lineage>
</organism>
<dbReference type="Gene3D" id="3.40.190.10">
    <property type="entry name" value="Periplasmic binding protein-like II"/>
    <property type="match status" value="1"/>
</dbReference>
<dbReference type="OrthoDB" id="9790048at2"/>
<dbReference type="Proteomes" id="UP000218238">
    <property type="component" value="Unassembled WGS sequence"/>
</dbReference>
<protein>
    <submittedName>
        <fullName evidence="1">Uncharacterized protein</fullName>
    </submittedName>
</protein>
<reference evidence="1 2" key="1">
    <citation type="submission" date="2017-08" db="EMBL/GenBank/DDBJ databases">
        <title>Draft genome sequence of filamentous cyanobacterium Calothrix elsteri CCALA 953.</title>
        <authorList>
            <person name="Gagunashvili A.N."/>
            <person name="Elster J."/>
            <person name="Andresson O.S."/>
        </authorList>
    </citation>
    <scope>NUCLEOTIDE SEQUENCE [LARGE SCALE GENOMIC DNA]</scope>
    <source>
        <strain evidence="1 2">CCALA 953</strain>
    </source>
</reference>
<dbReference type="EMBL" id="NTFS01000182">
    <property type="protein sequence ID" value="PAX52984.1"/>
    <property type="molecule type" value="Genomic_DNA"/>
</dbReference>
<comment type="caution">
    <text evidence="1">The sequence shown here is derived from an EMBL/GenBank/DDBJ whole genome shotgun (WGS) entry which is preliminary data.</text>
</comment>
<evidence type="ECO:0000313" key="2">
    <source>
        <dbReference type="Proteomes" id="UP000218238"/>
    </source>
</evidence>
<dbReference type="RefSeq" id="WP_095722721.1">
    <property type="nucleotide sequence ID" value="NZ_NTFS01000182.1"/>
</dbReference>
<keyword evidence="2" id="KW-1185">Reference proteome</keyword>
<dbReference type="SUPFAM" id="SSF53850">
    <property type="entry name" value="Periplasmic binding protein-like II"/>
    <property type="match status" value="1"/>
</dbReference>
<evidence type="ECO:0000313" key="1">
    <source>
        <dbReference type="EMBL" id="PAX52984.1"/>
    </source>
</evidence>
<dbReference type="AlphaFoldDB" id="A0A2A2TGV9"/>
<gene>
    <name evidence="1" type="ORF">CK510_16385</name>
</gene>
<name>A0A2A2TGV9_9CYAN</name>